<sequence length="149" mass="17118">METQDRTAGDATIVKPRQELLINQLLAEGFFPEEVQDFVALKDAALLNLATQADCKRHLEALRTFRHGLTSPTVSMAIRIDAFEDFLLNVLRSREDEEDGDCGIDFAAHDRYLDAIYGPRPLRLRLYRFFCFSAPVLFIRRRVFGHLIC</sequence>
<dbReference type="Proteomes" id="UP001262410">
    <property type="component" value="Unassembled WGS sequence"/>
</dbReference>
<protein>
    <submittedName>
        <fullName evidence="1">Uncharacterized protein</fullName>
    </submittedName>
</protein>
<proteinExistence type="predicted"/>
<dbReference type="EMBL" id="JAVDPW010000014">
    <property type="protein sequence ID" value="MDR6293774.1"/>
    <property type="molecule type" value="Genomic_DNA"/>
</dbReference>
<comment type="caution">
    <text evidence="1">The sequence shown here is derived from an EMBL/GenBank/DDBJ whole genome shotgun (WGS) entry which is preliminary data.</text>
</comment>
<accession>A0ABU1K0F7</accession>
<organism evidence="1 2">
    <name type="scientific">Inquilinus ginsengisoli</name>
    <dbReference type="NCBI Taxonomy" id="363840"/>
    <lineage>
        <taxon>Bacteria</taxon>
        <taxon>Pseudomonadati</taxon>
        <taxon>Pseudomonadota</taxon>
        <taxon>Alphaproteobacteria</taxon>
        <taxon>Rhodospirillales</taxon>
        <taxon>Rhodospirillaceae</taxon>
        <taxon>Inquilinus</taxon>
    </lineage>
</organism>
<keyword evidence="2" id="KW-1185">Reference proteome</keyword>
<name>A0ABU1K0F7_9PROT</name>
<evidence type="ECO:0000313" key="2">
    <source>
        <dbReference type="Proteomes" id="UP001262410"/>
    </source>
</evidence>
<evidence type="ECO:0000313" key="1">
    <source>
        <dbReference type="EMBL" id="MDR6293774.1"/>
    </source>
</evidence>
<dbReference type="RefSeq" id="WP_309801024.1">
    <property type="nucleotide sequence ID" value="NZ_JAVDPW010000014.1"/>
</dbReference>
<reference evidence="1 2" key="1">
    <citation type="submission" date="2023-07" db="EMBL/GenBank/DDBJ databases">
        <title>Sorghum-associated microbial communities from plants grown in Nebraska, USA.</title>
        <authorList>
            <person name="Schachtman D."/>
        </authorList>
    </citation>
    <scope>NUCLEOTIDE SEQUENCE [LARGE SCALE GENOMIC DNA]</scope>
    <source>
        <strain evidence="1 2">584</strain>
    </source>
</reference>
<gene>
    <name evidence="1" type="ORF">E9232_006327</name>
</gene>